<feature type="coiled-coil region" evidence="1">
    <location>
        <begin position="127"/>
        <end position="161"/>
    </location>
</feature>
<sequence>MPVPVNGTTGAYENNACNRHITEPSEKNGSYYNGYFTFPFNANFKLLLMRNSMVFFLNQFNSSSNLLFKAYDSGDDAIQPFGIIHKYGCCLRNRTMNNLRKSLITLPLINYNIQNSHLTTDNDEISIEQLESEINALELFLKDYVINAKQLENLYESIEKSKDQ</sequence>
<evidence type="ECO:0000256" key="1">
    <source>
        <dbReference type="SAM" id="Coils"/>
    </source>
</evidence>
<name>A0ABN7U4C3_GIGMA</name>
<proteinExistence type="predicted"/>
<keyword evidence="3" id="KW-1185">Reference proteome</keyword>
<comment type="caution">
    <text evidence="2">The sequence shown here is derived from an EMBL/GenBank/DDBJ whole genome shotgun (WGS) entry which is preliminary data.</text>
</comment>
<reference evidence="2 3" key="1">
    <citation type="submission" date="2021-06" db="EMBL/GenBank/DDBJ databases">
        <authorList>
            <person name="Kallberg Y."/>
            <person name="Tangrot J."/>
            <person name="Rosling A."/>
        </authorList>
    </citation>
    <scope>NUCLEOTIDE SEQUENCE [LARGE SCALE GENOMIC DNA]</scope>
    <source>
        <strain evidence="2 3">120-4 pot B 10/14</strain>
    </source>
</reference>
<keyword evidence="1" id="KW-0175">Coiled coil</keyword>
<protein>
    <submittedName>
        <fullName evidence="2">18833_t:CDS:1</fullName>
    </submittedName>
</protein>
<evidence type="ECO:0000313" key="3">
    <source>
        <dbReference type="Proteomes" id="UP000789901"/>
    </source>
</evidence>
<gene>
    <name evidence="2" type="ORF">GMARGA_LOCUS2441</name>
</gene>
<accession>A0ABN7U4C3</accession>
<dbReference type="EMBL" id="CAJVQB010000763">
    <property type="protein sequence ID" value="CAG8506054.1"/>
    <property type="molecule type" value="Genomic_DNA"/>
</dbReference>
<evidence type="ECO:0000313" key="2">
    <source>
        <dbReference type="EMBL" id="CAG8506054.1"/>
    </source>
</evidence>
<organism evidence="2 3">
    <name type="scientific">Gigaspora margarita</name>
    <dbReference type="NCBI Taxonomy" id="4874"/>
    <lineage>
        <taxon>Eukaryota</taxon>
        <taxon>Fungi</taxon>
        <taxon>Fungi incertae sedis</taxon>
        <taxon>Mucoromycota</taxon>
        <taxon>Glomeromycotina</taxon>
        <taxon>Glomeromycetes</taxon>
        <taxon>Diversisporales</taxon>
        <taxon>Gigasporaceae</taxon>
        <taxon>Gigaspora</taxon>
    </lineage>
</organism>
<dbReference type="Proteomes" id="UP000789901">
    <property type="component" value="Unassembled WGS sequence"/>
</dbReference>